<proteinExistence type="predicted"/>
<sequence>MDLNLYLGLPRSSPSRSLDLGSDLSLNSLPWSSPTTTVEERGSSIPMSGVVEPLESHPPYSPSHEEYNPELPVVLLEDSDGTPYLHSWPCLWLKDPKSQLGLVNGLDPFVALFLGGKNSGINCQEKGKKIGGKDGKCDVRVGSVHCGYVLNGGGLQHSLASLIHFCLSLSLSLSLSLPQQHCTAAFLDHFNGSTFSCCPSELLNFGGVLVSDIREMLKLHGRDGMDRKCGYRTVEISRLRSVWIQ</sequence>
<dbReference type="EMBL" id="JACMSC010000001">
    <property type="protein sequence ID" value="KAG6535718.1"/>
    <property type="molecule type" value="Genomic_DNA"/>
</dbReference>
<evidence type="ECO:0000313" key="2">
    <source>
        <dbReference type="Proteomes" id="UP000734854"/>
    </source>
</evidence>
<comment type="caution">
    <text evidence="1">The sequence shown here is derived from an EMBL/GenBank/DDBJ whole genome shotgun (WGS) entry which is preliminary data.</text>
</comment>
<protein>
    <submittedName>
        <fullName evidence="1">Uncharacterized protein</fullName>
    </submittedName>
</protein>
<dbReference type="Proteomes" id="UP000734854">
    <property type="component" value="Unassembled WGS sequence"/>
</dbReference>
<reference evidence="1 2" key="1">
    <citation type="submission" date="2020-08" db="EMBL/GenBank/DDBJ databases">
        <title>Plant Genome Project.</title>
        <authorList>
            <person name="Zhang R.-G."/>
        </authorList>
    </citation>
    <scope>NUCLEOTIDE SEQUENCE [LARGE SCALE GENOMIC DNA]</scope>
    <source>
        <tissue evidence="1">Rhizome</tissue>
    </source>
</reference>
<name>A0A8J5IKB3_ZINOF</name>
<accession>A0A8J5IKB3</accession>
<dbReference type="AlphaFoldDB" id="A0A8J5IKB3"/>
<gene>
    <name evidence="1" type="ORF">ZIOFF_000741</name>
</gene>
<evidence type="ECO:0000313" key="1">
    <source>
        <dbReference type="EMBL" id="KAG6535718.1"/>
    </source>
</evidence>
<keyword evidence="2" id="KW-1185">Reference proteome</keyword>
<organism evidence="1 2">
    <name type="scientific">Zingiber officinale</name>
    <name type="common">Ginger</name>
    <name type="synonym">Amomum zingiber</name>
    <dbReference type="NCBI Taxonomy" id="94328"/>
    <lineage>
        <taxon>Eukaryota</taxon>
        <taxon>Viridiplantae</taxon>
        <taxon>Streptophyta</taxon>
        <taxon>Embryophyta</taxon>
        <taxon>Tracheophyta</taxon>
        <taxon>Spermatophyta</taxon>
        <taxon>Magnoliopsida</taxon>
        <taxon>Liliopsida</taxon>
        <taxon>Zingiberales</taxon>
        <taxon>Zingiberaceae</taxon>
        <taxon>Zingiber</taxon>
    </lineage>
</organism>